<gene>
    <name evidence="2" type="ORF">PS624_05605</name>
</gene>
<dbReference type="RefSeq" id="WP_150776504.1">
    <property type="nucleotide sequence ID" value="NZ_CABVGZ010000103.1"/>
</dbReference>
<reference evidence="2 3" key="1">
    <citation type="submission" date="2019-09" db="EMBL/GenBank/DDBJ databases">
        <authorList>
            <person name="Chandra G."/>
            <person name="Truman W A."/>
        </authorList>
    </citation>
    <scope>NUCLEOTIDE SEQUENCE [LARGE SCALE GENOMIC DNA]</scope>
    <source>
        <strain evidence="2">PS624</strain>
    </source>
</reference>
<dbReference type="EMBL" id="CABVGZ010000103">
    <property type="protein sequence ID" value="VVN43847.1"/>
    <property type="molecule type" value="Genomic_DNA"/>
</dbReference>
<evidence type="ECO:0000313" key="3">
    <source>
        <dbReference type="Proteomes" id="UP000326241"/>
    </source>
</evidence>
<dbReference type="InterPro" id="IPR008964">
    <property type="entry name" value="Invasin/intimin_cell_adhesion"/>
</dbReference>
<evidence type="ECO:0000256" key="1">
    <source>
        <dbReference type="SAM" id="MobiDB-lite"/>
    </source>
</evidence>
<accession>A0A5E6XSU8</accession>
<evidence type="ECO:0008006" key="4">
    <source>
        <dbReference type="Google" id="ProtNLM"/>
    </source>
</evidence>
<dbReference type="InterPro" id="IPR013783">
    <property type="entry name" value="Ig-like_fold"/>
</dbReference>
<feature type="compositionally biased region" description="Low complexity" evidence="1">
    <location>
        <begin position="873"/>
        <end position="884"/>
    </location>
</feature>
<name>A0A5E6XSU8_PSEFL</name>
<sequence length="1231" mass="132155">MSAKDQPDNAPLILNELKIPGRTGPVSETPKVWGINRAAALDNFPRQGLLCQAGPWAPMNRLDKLVIYKDKTQEILPKTVDENEVGTELQMFVEARHITEGTYTLSYSVTRLGGTAEDSLEMQVLVKLTRPGGEDHSEEPGHPDLVMTIPEEILKDGIDMDNVAAGVLITIGNADGKPPYPFAAAGDVIRVSWGGVFVLSAPLTQAQADGTDLITVKIEEGKIRKAGDSDDSGLAVVFEVYDLVDNRSSDWSVEQRVLVAVDTTRLVAPLLKEALNNVLDVDKLGDADGTAQVWVLGSSFKVGDIPILTIKGTPQEGPPVDIEVPGEALVSVPTTHETKIANSLLRQLAKSQIALSYRLKKADGSADLPAKTQFISVVGEVQRLEAPVALDAKQGALDPLLPQVRIEVPFDASFSAGQVINLFWLGTRPDLEAYLPTLPPRLITQGDYDAKEPLLIIVDKKHLTPINGGKLELYYQLLVEDSVFNQMDRFQQTRAIRESKHADILQIGEPRKELPEPTVDGVVNGALPADTSSTTLTVNYLKTFKDDIVTRFWEGSITGVSSDWVKLSTITAGQPVPFTIKAELIKGNEGGTVKAYYQIERAAGGTSYSDTLEFSVGVALDLKVPGVKEANGNSLNPLAARDTLTGVIPAYDNMTGTSVKMTWAGTPGEGSHSTAWIPVTAQGSLEVPLPNALVARNLDKLVNLSYGVKRGGTEQDSDKFDLAVLPIRDGDSALPSAIINGNTGPELEVTNLPANAQTLIAAWPLIRAGQTLWLRYFVDGNANPISETYKATPVPAEGVPGGMSPNTPVTELQGLADGARLRIEFKVGFDGSTDESKAVRFQDRIYIVKAVEDLKPVITSVKGSPSGAEIPDGTSTEETAGTLAGTASKGLQIEVLDNRTESKGKATADGNGQWSHKVAGLQEGAHSFTAKALYGSGQVSVARTFTVEAAQADVRPAIVSVLGQNGEINNGAVIEDTSVVLSGTAKANHKIQIFENEQPKDEVNVDPNGDWVQPLANLSKGTYVLKARALYGAGLDSNIRFFTIKSPGSDLEFDERPASISAFRHIFSDHPDFEPVNPSAGSFLDRPAKNGIPPYQYKSDNTNVASVNKDGRVYAYRNGETEISVTDSTGTTRKFELTTSGTFYEWKYIGGRLSHPTAKIEASNAGGILPSLVELQSLRQVYESEPNSAGDTWTSTAGSSGSGYHYVLNLKTNNSYLEASSLEHSAYALFK</sequence>
<dbReference type="SUPFAM" id="SSF49373">
    <property type="entry name" value="Invasin/intimin cell-adhesion fragments"/>
    <property type="match status" value="1"/>
</dbReference>
<evidence type="ECO:0000313" key="2">
    <source>
        <dbReference type="EMBL" id="VVN43847.1"/>
    </source>
</evidence>
<feature type="region of interest" description="Disordered" evidence="1">
    <location>
        <begin position="862"/>
        <end position="884"/>
    </location>
</feature>
<dbReference type="Gene3D" id="2.60.40.1080">
    <property type="match status" value="1"/>
</dbReference>
<organism evidence="2 3">
    <name type="scientific">Pseudomonas fluorescens</name>
    <dbReference type="NCBI Taxonomy" id="294"/>
    <lineage>
        <taxon>Bacteria</taxon>
        <taxon>Pseudomonadati</taxon>
        <taxon>Pseudomonadota</taxon>
        <taxon>Gammaproteobacteria</taxon>
        <taxon>Pseudomonadales</taxon>
        <taxon>Pseudomonadaceae</taxon>
        <taxon>Pseudomonas</taxon>
    </lineage>
</organism>
<protein>
    <recommendedName>
        <fullName evidence="4">BIG2 domain-containing protein</fullName>
    </recommendedName>
</protein>
<proteinExistence type="predicted"/>
<dbReference type="Proteomes" id="UP000326241">
    <property type="component" value="Unassembled WGS sequence"/>
</dbReference>
<dbReference type="Gene3D" id="2.60.40.10">
    <property type="entry name" value="Immunoglobulins"/>
    <property type="match status" value="2"/>
</dbReference>
<dbReference type="AlphaFoldDB" id="A0A5E6XSU8"/>